<gene>
    <name evidence="2" type="ORF">EJB05_32889</name>
</gene>
<dbReference type="Gramene" id="TVU16887">
    <property type="protein sequence ID" value="TVU16887"/>
    <property type="gene ID" value="EJB05_32889"/>
</dbReference>
<sequence>MPPPTQHTIHPYVLPSLFWSSHKAHSFLSLFLLPWSVSMACEQELVFYHLQLLPAQTNTTSVRARRPSSNPRFPISFPRDESRESKPFFIKPATGPSSISSSITASPVVFCLRRMKHVYGLN</sequence>
<feature type="compositionally biased region" description="Polar residues" evidence="1">
    <location>
        <begin position="59"/>
        <end position="71"/>
    </location>
</feature>
<organism evidence="2 3">
    <name type="scientific">Eragrostis curvula</name>
    <name type="common">weeping love grass</name>
    <dbReference type="NCBI Taxonomy" id="38414"/>
    <lineage>
        <taxon>Eukaryota</taxon>
        <taxon>Viridiplantae</taxon>
        <taxon>Streptophyta</taxon>
        <taxon>Embryophyta</taxon>
        <taxon>Tracheophyta</taxon>
        <taxon>Spermatophyta</taxon>
        <taxon>Magnoliopsida</taxon>
        <taxon>Liliopsida</taxon>
        <taxon>Poales</taxon>
        <taxon>Poaceae</taxon>
        <taxon>PACMAD clade</taxon>
        <taxon>Chloridoideae</taxon>
        <taxon>Eragrostideae</taxon>
        <taxon>Eragrostidinae</taxon>
        <taxon>Eragrostis</taxon>
    </lineage>
</organism>
<feature type="non-terminal residue" evidence="2">
    <location>
        <position position="1"/>
    </location>
</feature>
<evidence type="ECO:0000256" key="1">
    <source>
        <dbReference type="SAM" id="MobiDB-lite"/>
    </source>
</evidence>
<dbReference type="AlphaFoldDB" id="A0A5J9U0D9"/>
<protein>
    <submittedName>
        <fullName evidence="2">Uncharacterized protein</fullName>
    </submittedName>
</protein>
<feature type="non-terminal residue" evidence="2">
    <location>
        <position position="122"/>
    </location>
</feature>
<proteinExistence type="predicted"/>
<keyword evidence="3" id="KW-1185">Reference proteome</keyword>
<evidence type="ECO:0000313" key="3">
    <source>
        <dbReference type="Proteomes" id="UP000324897"/>
    </source>
</evidence>
<dbReference type="Proteomes" id="UP000324897">
    <property type="component" value="Chromosome 7"/>
</dbReference>
<accession>A0A5J9U0D9</accession>
<dbReference type="EMBL" id="RWGY01000029">
    <property type="protein sequence ID" value="TVU16887.1"/>
    <property type="molecule type" value="Genomic_DNA"/>
</dbReference>
<name>A0A5J9U0D9_9POAL</name>
<evidence type="ECO:0000313" key="2">
    <source>
        <dbReference type="EMBL" id="TVU16887.1"/>
    </source>
</evidence>
<reference evidence="2 3" key="1">
    <citation type="journal article" date="2019" name="Sci. Rep.">
        <title>A high-quality genome of Eragrostis curvula grass provides insights into Poaceae evolution and supports new strategies to enhance forage quality.</title>
        <authorList>
            <person name="Carballo J."/>
            <person name="Santos B.A.C.M."/>
            <person name="Zappacosta D."/>
            <person name="Garbus I."/>
            <person name="Selva J.P."/>
            <person name="Gallo C.A."/>
            <person name="Diaz A."/>
            <person name="Albertini E."/>
            <person name="Caccamo M."/>
            <person name="Echenique V."/>
        </authorList>
    </citation>
    <scope>NUCLEOTIDE SEQUENCE [LARGE SCALE GENOMIC DNA]</scope>
    <source>
        <strain evidence="3">cv. Victoria</strain>
        <tissue evidence="2">Leaf</tissue>
    </source>
</reference>
<comment type="caution">
    <text evidence="2">The sequence shown here is derived from an EMBL/GenBank/DDBJ whole genome shotgun (WGS) entry which is preliminary data.</text>
</comment>
<feature type="region of interest" description="Disordered" evidence="1">
    <location>
        <begin position="59"/>
        <end position="86"/>
    </location>
</feature>